<evidence type="ECO:0000259" key="9">
    <source>
        <dbReference type="PROSITE" id="PS50089"/>
    </source>
</evidence>
<protein>
    <recommendedName>
        <fullName evidence="13">RING-type domain-containing protein</fullName>
    </recommendedName>
</protein>
<dbReference type="GeneID" id="6755145"/>
<dbReference type="SMART" id="SM00557">
    <property type="entry name" value="IG_FLMN"/>
    <property type="match status" value="1"/>
</dbReference>
<accession>B3S1S1</accession>
<evidence type="ECO:0000256" key="3">
    <source>
        <dbReference type="ARBA" id="ARBA00022737"/>
    </source>
</evidence>
<dbReference type="GO" id="GO:0000209">
    <property type="term" value="P:protein polyubiquitination"/>
    <property type="evidence" value="ECO:0000318"/>
    <property type="project" value="GO_Central"/>
</dbReference>
<dbReference type="PANTHER" id="PTHR25462">
    <property type="entry name" value="BONUS, ISOFORM C-RELATED"/>
    <property type="match status" value="1"/>
</dbReference>
<gene>
    <name evidence="11" type="ORF">TRIADDRAFT_57864</name>
</gene>
<dbReference type="InterPro" id="IPR001841">
    <property type="entry name" value="Znf_RING"/>
</dbReference>
<dbReference type="InterPro" id="IPR013783">
    <property type="entry name" value="Ig-like_fold"/>
</dbReference>
<feature type="repeat" description="Filamin" evidence="7">
    <location>
        <begin position="349"/>
        <end position="448"/>
    </location>
</feature>
<dbReference type="Gene3D" id="2.60.40.10">
    <property type="entry name" value="Immunoglobulins"/>
    <property type="match status" value="1"/>
</dbReference>
<dbReference type="CDD" id="cd19802">
    <property type="entry name" value="Bbox1_TRIM8-like"/>
    <property type="match status" value="1"/>
</dbReference>
<dbReference type="SMART" id="SM00336">
    <property type="entry name" value="BBOX"/>
    <property type="match status" value="2"/>
</dbReference>
<keyword evidence="3" id="KW-0677">Repeat</keyword>
<feature type="repeat" description="NHL" evidence="8">
    <location>
        <begin position="553"/>
        <end position="596"/>
    </location>
</feature>
<dbReference type="PROSITE" id="PS50194">
    <property type="entry name" value="FILAMIN_REPEAT"/>
    <property type="match status" value="1"/>
</dbReference>
<dbReference type="OMA" id="NICIVNE"/>
<dbReference type="SUPFAM" id="SSF81296">
    <property type="entry name" value="E set domains"/>
    <property type="match status" value="1"/>
</dbReference>
<dbReference type="SUPFAM" id="SSF57845">
    <property type="entry name" value="B-box zinc-binding domain"/>
    <property type="match status" value="1"/>
</dbReference>
<dbReference type="Proteomes" id="UP000009022">
    <property type="component" value="Unassembled WGS sequence"/>
</dbReference>
<keyword evidence="2" id="KW-0479">Metal-binding</keyword>
<dbReference type="SUPFAM" id="SSF57850">
    <property type="entry name" value="RING/U-box"/>
    <property type="match status" value="1"/>
</dbReference>
<evidence type="ECO:0008006" key="13">
    <source>
        <dbReference type="Google" id="ProtNLM"/>
    </source>
</evidence>
<dbReference type="Gene3D" id="3.30.40.10">
    <property type="entry name" value="Zinc/RING finger domain, C3HC4 (zinc finger)"/>
    <property type="match status" value="1"/>
</dbReference>
<evidence type="ECO:0000256" key="1">
    <source>
        <dbReference type="ARBA" id="ARBA00008518"/>
    </source>
</evidence>
<evidence type="ECO:0000259" key="10">
    <source>
        <dbReference type="PROSITE" id="PS50119"/>
    </source>
</evidence>
<dbReference type="OrthoDB" id="264520at2759"/>
<feature type="repeat" description="NHL" evidence="8">
    <location>
        <begin position="604"/>
        <end position="643"/>
    </location>
</feature>
<dbReference type="HOGENOM" id="CLU_008645_4_1_1"/>
<dbReference type="InterPro" id="IPR000315">
    <property type="entry name" value="Znf_B-box"/>
</dbReference>
<dbReference type="GO" id="GO:0043161">
    <property type="term" value="P:proteasome-mediated ubiquitin-dependent protein catabolic process"/>
    <property type="evidence" value="ECO:0000318"/>
    <property type="project" value="GO_Central"/>
</dbReference>
<feature type="domain" description="B box-type" evidence="10">
    <location>
        <begin position="142"/>
        <end position="183"/>
    </location>
</feature>
<dbReference type="InterPro" id="IPR011042">
    <property type="entry name" value="6-blade_b-propeller_TolB-like"/>
</dbReference>
<dbReference type="RefSeq" id="XP_002113932.1">
    <property type="nucleotide sequence ID" value="XM_002113896.1"/>
</dbReference>
<dbReference type="SMART" id="SM00502">
    <property type="entry name" value="BBC"/>
    <property type="match status" value="1"/>
</dbReference>
<comment type="similarity">
    <text evidence="1">Belongs to the TRIM/RBCC family.</text>
</comment>
<dbReference type="SMART" id="SM00184">
    <property type="entry name" value="RING"/>
    <property type="match status" value="1"/>
</dbReference>
<dbReference type="InterPro" id="IPR013083">
    <property type="entry name" value="Znf_RING/FYVE/PHD"/>
</dbReference>
<dbReference type="Pfam" id="PF00630">
    <property type="entry name" value="Filamin"/>
    <property type="match status" value="1"/>
</dbReference>
<name>B3S1S1_TRIAD</name>
<organism evidence="11 12">
    <name type="scientific">Trichoplax adhaerens</name>
    <name type="common">Trichoplax reptans</name>
    <dbReference type="NCBI Taxonomy" id="10228"/>
    <lineage>
        <taxon>Eukaryota</taxon>
        <taxon>Metazoa</taxon>
        <taxon>Placozoa</taxon>
        <taxon>Uniplacotomia</taxon>
        <taxon>Trichoplacea</taxon>
        <taxon>Trichoplacidae</taxon>
        <taxon>Trichoplax</taxon>
    </lineage>
</organism>
<feature type="repeat" description="NHL" evidence="8">
    <location>
        <begin position="460"/>
        <end position="504"/>
    </location>
</feature>
<dbReference type="InterPro" id="IPR001298">
    <property type="entry name" value="Filamin/ABP280_rpt"/>
</dbReference>
<evidence type="ECO:0000256" key="2">
    <source>
        <dbReference type="ARBA" id="ARBA00022723"/>
    </source>
</evidence>
<dbReference type="Pfam" id="PF17170">
    <property type="entry name" value="DUF5128"/>
    <property type="match status" value="1"/>
</dbReference>
<dbReference type="PROSITE" id="PS51125">
    <property type="entry name" value="NHL"/>
    <property type="match status" value="4"/>
</dbReference>
<dbReference type="Gene3D" id="3.30.160.60">
    <property type="entry name" value="Classic Zinc Finger"/>
    <property type="match status" value="1"/>
</dbReference>
<dbReference type="InParanoid" id="B3S1S1"/>
<dbReference type="Pfam" id="PF00097">
    <property type="entry name" value="zf-C3HC4"/>
    <property type="match status" value="1"/>
</dbReference>
<dbReference type="FunCoup" id="B3S1S1">
    <property type="interactions" value="436"/>
</dbReference>
<keyword evidence="4 6" id="KW-0863">Zinc-finger</keyword>
<reference evidence="11 12" key="1">
    <citation type="journal article" date="2008" name="Nature">
        <title>The Trichoplax genome and the nature of placozoans.</title>
        <authorList>
            <person name="Srivastava M."/>
            <person name="Begovic E."/>
            <person name="Chapman J."/>
            <person name="Putnam N.H."/>
            <person name="Hellsten U."/>
            <person name="Kawashima T."/>
            <person name="Kuo A."/>
            <person name="Mitros T."/>
            <person name="Salamov A."/>
            <person name="Carpenter M.L."/>
            <person name="Signorovitch A.Y."/>
            <person name="Moreno M.A."/>
            <person name="Kamm K."/>
            <person name="Grimwood J."/>
            <person name="Schmutz J."/>
            <person name="Shapiro H."/>
            <person name="Grigoriev I.V."/>
            <person name="Buss L.W."/>
            <person name="Schierwater B."/>
            <person name="Dellaporta S.L."/>
            <person name="Rokhsar D.S."/>
        </authorList>
    </citation>
    <scope>NUCLEOTIDE SEQUENCE [LARGE SCALE GENOMIC DNA]</scope>
    <source>
        <strain evidence="11 12">Grell-BS-1999</strain>
    </source>
</reference>
<dbReference type="Gene3D" id="2.120.10.30">
    <property type="entry name" value="TolB, C-terminal domain"/>
    <property type="match status" value="3"/>
</dbReference>
<dbReference type="CTD" id="6755145"/>
<evidence type="ECO:0000313" key="11">
    <source>
        <dbReference type="EMBL" id="EDV23022.1"/>
    </source>
</evidence>
<evidence type="ECO:0000256" key="4">
    <source>
        <dbReference type="ARBA" id="ARBA00022771"/>
    </source>
</evidence>
<dbReference type="InterPro" id="IPR001258">
    <property type="entry name" value="NHL_repeat"/>
</dbReference>
<dbReference type="PROSITE" id="PS50089">
    <property type="entry name" value="ZF_RING_2"/>
    <property type="match status" value="1"/>
</dbReference>
<dbReference type="InterPro" id="IPR017907">
    <property type="entry name" value="Znf_RING_CS"/>
</dbReference>
<keyword evidence="5" id="KW-0862">Zinc</keyword>
<evidence type="ECO:0000256" key="8">
    <source>
        <dbReference type="PROSITE-ProRule" id="PRU00504"/>
    </source>
</evidence>
<dbReference type="PROSITE" id="PS00518">
    <property type="entry name" value="ZF_RING_1"/>
    <property type="match status" value="1"/>
</dbReference>
<evidence type="ECO:0000313" key="12">
    <source>
        <dbReference type="Proteomes" id="UP000009022"/>
    </source>
</evidence>
<feature type="repeat" description="NHL" evidence="8">
    <location>
        <begin position="650"/>
        <end position="690"/>
    </location>
</feature>
<feature type="domain" description="RING-type" evidence="9">
    <location>
        <begin position="10"/>
        <end position="49"/>
    </location>
</feature>
<dbReference type="InterPro" id="IPR014756">
    <property type="entry name" value="Ig_E-set"/>
</dbReference>
<dbReference type="InterPro" id="IPR018957">
    <property type="entry name" value="Znf_C3HC4_RING-type"/>
</dbReference>
<dbReference type="GO" id="GO:0061630">
    <property type="term" value="F:ubiquitin protein ligase activity"/>
    <property type="evidence" value="ECO:0000318"/>
    <property type="project" value="GO_Central"/>
</dbReference>
<dbReference type="Pfam" id="PF01436">
    <property type="entry name" value="NHL"/>
    <property type="match status" value="2"/>
</dbReference>
<keyword evidence="12" id="KW-1185">Reference proteome</keyword>
<dbReference type="PhylomeDB" id="B3S1S1"/>
<dbReference type="CDD" id="cd05819">
    <property type="entry name" value="NHL"/>
    <property type="match status" value="1"/>
</dbReference>
<dbReference type="STRING" id="10228.B3S1S1"/>
<dbReference type="PROSITE" id="PS50119">
    <property type="entry name" value="ZF_BBOX"/>
    <property type="match status" value="1"/>
</dbReference>
<dbReference type="InterPro" id="IPR047153">
    <property type="entry name" value="TRIM45/56/19-like"/>
</dbReference>
<proteinExistence type="inferred from homology"/>
<evidence type="ECO:0000256" key="5">
    <source>
        <dbReference type="ARBA" id="ARBA00022833"/>
    </source>
</evidence>
<dbReference type="Gene3D" id="4.10.830.40">
    <property type="match status" value="1"/>
</dbReference>
<evidence type="ECO:0000256" key="7">
    <source>
        <dbReference type="PROSITE-ProRule" id="PRU00087"/>
    </source>
</evidence>
<dbReference type="PANTHER" id="PTHR25462:SF296">
    <property type="entry name" value="MEIOTIC P26, ISOFORM F"/>
    <property type="match status" value="1"/>
</dbReference>
<sequence length="726" mass="81564">MDILIHKLTCSSCGNIFNEPKILPCLHTFCKNCIEAFMAEGSAFCPVCNKKIGMRHIDELSDNVFLHSAFDMLALMKDRESFNCDVCDPGDSNSVAFFRCPECMQYLCELHGSAHLKARATKSHQLFTIDQLLSSWNLAHLNRPACCSQHFKEHLSSFCEQCDYPVCNICIVNEHKGHPHMAIDHASNIFKPTTSNLIGEAKPRIIELRDAISGIEEMCKNISENADLALDDIEECFNRQINTLMERRKQLVTEVQTCRMERLEALHEQRDRLQMRLLSVSEMYSFVNDAVKNGNAADYLDIKNAINEQLQAIIKHKEELDVVEEDYIAFHPNDIATQVAIKFLGYIDTRYAYPPLCTAEGPGLEIARRVEPTVFTVLTKDKKGKLLTRGSDNIEVIIEGKGRKDVQIIDNEDGSYTVTYIPIPISENVVHIYVKGLPILGSPFRVPFNVRDYTNITSPLIILGRYGLNIGEFRSPSGVAIDDKRCLLAVCDRDNIRIQIFDLASYEHVSSIDVSGHMQDGPFDIAIDGKGRLLTTDPKGNGIFVFDGDGNMLYKIGSRGQEAGQFGGLCYIAVDNANNIYICDSDNSRIQVFEERGTLVDCYGNYGNEMRQFNLPAGISIGSNSNIYIADRGNHRIQILDSNGQFIHAFGVRGSLNGEFDFPHGIATDVQNNVIVADHYNTRLQIFNSEGEIIHKIDNIILPHCVACDRCGHIYVTTKDNRIYVF</sequence>
<dbReference type="InterPro" id="IPR017868">
    <property type="entry name" value="Filamin/ABP280_repeat-like"/>
</dbReference>
<evidence type="ECO:0000256" key="6">
    <source>
        <dbReference type="PROSITE-ProRule" id="PRU00024"/>
    </source>
</evidence>
<dbReference type="GO" id="GO:0008270">
    <property type="term" value="F:zinc ion binding"/>
    <property type="evidence" value="ECO:0007669"/>
    <property type="project" value="UniProtKB-KW"/>
</dbReference>
<dbReference type="AlphaFoldDB" id="B3S1S1"/>
<dbReference type="InterPro" id="IPR003649">
    <property type="entry name" value="Bbox_C"/>
</dbReference>
<dbReference type="KEGG" id="tad:TRIADDRAFT_57864"/>
<dbReference type="EMBL" id="DS985247">
    <property type="protein sequence ID" value="EDV23022.1"/>
    <property type="molecule type" value="Genomic_DNA"/>
</dbReference>
<dbReference type="SUPFAM" id="SSF101898">
    <property type="entry name" value="NHL repeat"/>
    <property type="match status" value="1"/>
</dbReference>
<dbReference type="eggNOG" id="KOG2177">
    <property type="taxonomic scope" value="Eukaryota"/>
</dbReference>
<dbReference type="Pfam" id="PF00643">
    <property type="entry name" value="zf-B_box"/>
    <property type="match status" value="1"/>
</dbReference>